<dbReference type="EMBL" id="FNCG01000006">
    <property type="protein sequence ID" value="SDG98253.1"/>
    <property type="molecule type" value="Genomic_DNA"/>
</dbReference>
<accession>A0A1G7YP14</accession>
<proteinExistence type="predicted"/>
<dbReference type="Proteomes" id="UP000199705">
    <property type="component" value="Unassembled WGS sequence"/>
</dbReference>
<evidence type="ECO:0000313" key="2">
    <source>
        <dbReference type="EMBL" id="SDG98253.1"/>
    </source>
</evidence>
<keyword evidence="3" id="KW-1185">Reference proteome</keyword>
<name>A0A1G7YP14_9SPHI</name>
<sequence length="116" mass="12547">MKSKLFYLTLLTAFLSNAKAQIPGAKVGSFDQFIDIGTTQIKGFASYQEPLQAYRLIGSGMNIWFGHDSFSFLSKKITGDFVIQAQLSFVGDGHEPHGKAGLMIRTSTAANSPVVA</sequence>
<dbReference type="RefSeq" id="WP_218134410.1">
    <property type="nucleotide sequence ID" value="NZ_FNCG01000006.1"/>
</dbReference>
<evidence type="ECO:0000313" key="3">
    <source>
        <dbReference type="Proteomes" id="UP000199705"/>
    </source>
</evidence>
<dbReference type="AlphaFoldDB" id="A0A1G7YP14"/>
<feature type="chain" id="PRO_5011660914" evidence="1">
    <location>
        <begin position="21"/>
        <end position="116"/>
    </location>
</feature>
<organism evidence="2 3">
    <name type="scientific">Mucilaginibacter gossypii</name>
    <dbReference type="NCBI Taxonomy" id="551996"/>
    <lineage>
        <taxon>Bacteria</taxon>
        <taxon>Pseudomonadati</taxon>
        <taxon>Bacteroidota</taxon>
        <taxon>Sphingobacteriia</taxon>
        <taxon>Sphingobacteriales</taxon>
        <taxon>Sphingobacteriaceae</taxon>
        <taxon>Mucilaginibacter</taxon>
    </lineage>
</organism>
<gene>
    <name evidence="2" type="ORF">SAMN05192573_10610</name>
</gene>
<feature type="signal peptide" evidence="1">
    <location>
        <begin position="1"/>
        <end position="20"/>
    </location>
</feature>
<protein>
    <submittedName>
        <fullName evidence="2">Uncharacterized protein</fullName>
    </submittedName>
</protein>
<keyword evidence="1" id="KW-0732">Signal</keyword>
<evidence type="ECO:0000256" key="1">
    <source>
        <dbReference type="SAM" id="SignalP"/>
    </source>
</evidence>
<dbReference type="STRING" id="551996.SAMN05192573_10610"/>
<reference evidence="3" key="1">
    <citation type="submission" date="2016-10" db="EMBL/GenBank/DDBJ databases">
        <authorList>
            <person name="Varghese N."/>
            <person name="Submissions S."/>
        </authorList>
    </citation>
    <scope>NUCLEOTIDE SEQUENCE [LARGE SCALE GENOMIC DNA]</scope>
    <source>
        <strain evidence="3">Gh-67</strain>
    </source>
</reference>